<gene>
    <name evidence="2" type="ORF">F0L74_32655</name>
</gene>
<feature type="domain" description="YdhG-like" evidence="1">
    <location>
        <begin position="17"/>
        <end position="107"/>
    </location>
</feature>
<sequence>MLRPIDEYFLQQQEPAKSCLQYLREYILRLDPHITEAWKYRMPFYCYNEKMFCYLWVHKQYHQPYIGIVEGKRIHHPDLLTEKRARMKILLLDPDKDLPVKKIDTIFTAVLALYRK</sequence>
<reference evidence="2 3" key="1">
    <citation type="submission" date="2019-09" db="EMBL/GenBank/DDBJ databases">
        <title>Chitinophaga ginsengihumi sp. nov., isolated from soil of ginseng rhizosphere.</title>
        <authorList>
            <person name="Lee J."/>
        </authorList>
    </citation>
    <scope>NUCLEOTIDE SEQUENCE [LARGE SCALE GENOMIC DNA]</scope>
    <source>
        <strain evidence="2 3">BN140078</strain>
    </source>
</reference>
<protein>
    <submittedName>
        <fullName evidence="2">DUF1801 domain-containing protein</fullName>
    </submittedName>
</protein>
<name>A0A5B2VRL1_9BACT</name>
<dbReference type="Pfam" id="PF08818">
    <property type="entry name" value="DUF1801"/>
    <property type="match status" value="1"/>
</dbReference>
<evidence type="ECO:0000313" key="2">
    <source>
        <dbReference type="EMBL" id="KAA2240882.1"/>
    </source>
</evidence>
<keyword evidence="3" id="KW-1185">Reference proteome</keyword>
<proteinExistence type="predicted"/>
<reference evidence="2 3" key="2">
    <citation type="submission" date="2019-09" db="EMBL/GenBank/DDBJ databases">
        <authorList>
            <person name="Jin C."/>
        </authorList>
    </citation>
    <scope>NUCLEOTIDE SEQUENCE [LARGE SCALE GENOMIC DNA]</scope>
    <source>
        <strain evidence="2 3">BN140078</strain>
    </source>
</reference>
<dbReference type="Proteomes" id="UP000324611">
    <property type="component" value="Unassembled WGS sequence"/>
</dbReference>
<organism evidence="2 3">
    <name type="scientific">Chitinophaga agrisoli</name>
    <dbReference type="NCBI Taxonomy" id="2607653"/>
    <lineage>
        <taxon>Bacteria</taxon>
        <taxon>Pseudomonadati</taxon>
        <taxon>Bacteroidota</taxon>
        <taxon>Chitinophagia</taxon>
        <taxon>Chitinophagales</taxon>
        <taxon>Chitinophagaceae</taxon>
        <taxon>Chitinophaga</taxon>
    </lineage>
</organism>
<accession>A0A5B2VRL1</accession>
<comment type="caution">
    <text evidence="2">The sequence shown here is derived from an EMBL/GenBank/DDBJ whole genome shotgun (WGS) entry which is preliminary data.</text>
</comment>
<evidence type="ECO:0000313" key="3">
    <source>
        <dbReference type="Proteomes" id="UP000324611"/>
    </source>
</evidence>
<evidence type="ECO:0000259" key="1">
    <source>
        <dbReference type="Pfam" id="PF08818"/>
    </source>
</evidence>
<dbReference type="Gene3D" id="3.90.1150.200">
    <property type="match status" value="1"/>
</dbReference>
<dbReference type="InterPro" id="IPR014922">
    <property type="entry name" value="YdhG-like"/>
</dbReference>
<dbReference type="RefSeq" id="WP_149842061.1">
    <property type="nucleotide sequence ID" value="NZ_VUOC01000004.1"/>
</dbReference>
<dbReference type="EMBL" id="VUOC01000004">
    <property type="protein sequence ID" value="KAA2240882.1"/>
    <property type="molecule type" value="Genomic_DNA"/>
</dbReference>
<dbReference type="SUPFAM" id="SSF159888">
    <property type="entry name" value="YdhG-like"/>
    <property type="match status" value="1"/>
</dbReference>
<dbReference type="AlphaFoldDB" id="A0A5B2VRL1"/>